<feature type="transmembrane region" description="Helical" evidence="1">
    <location>
        <begin position="115"/>
        <end position="139"/>
    </location>
</feature>
<keyword evidence="1" id="KW-0812">Transmembrane</keyword>
<keyword evidence="1" id="KW-0472">Membrane</keyword>
<protein>
    <submittedName>
        <fullName evidence="2">Uncharacterized protein</fullName>
    </submittedName>
</protein>
<feature type="transmembrane region" description="Helical" evidence="1">
    <location>
        <begin position="159"/>
        <end position="177"/>
    </location>
</feature>
<evidence type="ECO:0000256" key="1">
    <source>
        <dbReference type="SAM" id="Phobius"/>
    </source>
</evidence>
<dbReference type="EMBL" id="CP014855">
    <property type="protein sequence ID" value="ASJ01594.1"/>
    <property type="molecule type" value="Genomic_DNA"/>
</dbReference>
<dbReference type="GeneID" id="33332673"/>
<evidence type="ECO:0000313" key="2">
    <source>
        <dbReference type="EMBL" id="ASJ01594.1"/>
    </source>
</evidence>
<dbReference type="Proteomes" id="UP000250134">
    <property type="component" value="Chromosome"/>
</dbReference>
<reference evidence="2 3" key="1">
    <citation type="submission" date="2016-03" db="EMBL/GenBank/DDBJ databases">
        <title>Complete genome sequence of Thermococcus gorgonarius.</title>
        <authorList>
            <person name="Oger P.M."/>
        </authorList>
    </citation>
    <scope>NUCLEOTIDE SEQUENCE [LARGE SCALE GENOMIC DNA]</scope>
    <source>
        <strain evidence="2 3">W-12</strain>
    </source>
</reference>
<dbReference type="RefSeq" id="WP_088885926.1">
    <property type="nucleotide sequence ID" value="NZ_CP014855.1"/>
</dbReference>
<organism evidence="2 3">
    <name type="scientific">Thermococcus gorgonarius</name>
    <dbReference type="NCBI Taxonomy" id="71997"/>
    <lineage>
        <taxon>Archaea</taxon>
        <taxon>Methanobacteriati</taxon>
        <taxon>Methanobacteriota</taxon>
        <taxon>Thermococci</taxon>
        <taxon>Thermococcales</taxon>
        <taxon>Thermococcaceae</taxon>
        <taxon>Thermococcus</taxon>
    </lineage>
</organism>
<dbReference type="AlphaFoldDB" id="A0A2Z2MCB6"/>
<dbReference type="KEGG" id="tgg:A3K92_08925"/>
<keyword evidence="3" id="KW-1185">Reference proteome</keyword>
<sequence>MIGTTIAAGFLLLIFIGLNLMLLMARTMAGLGSAAWKKLFRVEVPENEKKSYELLQTAAWIVAGVWGFWKLRSASLLAAFLAFFAFRSGLNVSKTLIYTLHDQKVVREHYIEGRLLSVIGTASAVSLLLEGLFVVTMAVAYKALSAVTQSGIGAGNLVLYLWLSGLAFGAASALLVARNNRGILMKNALPIVVFFSARTGKKKVKKGVEKSKEITRKPLKKLKG</sequence>
<gene>
    <name evidence="2" type="ORF">A3K92_08925</name>
</gene>
<accession>A0A2Z2MCB6</accession>
<proteinExistence type="predicted"/>
<name>A0A2Z2MCB6_THEGO</name>
<dbReference type="OrthoDB" id="99172at2157"/>
<evidence type="ECO:0000313" key="3">
    <source>
        <dbReference type="Proteomes" id="UP000250134"/>
    </source>
</evidence>
<keyword evidence="1" id="KW-1133">Transmembrane helix</keyword>